<gene>
    <name evidence="9" type="ORF">CI1B_43230</name>
</gene>
<reference evidence="9" key="1">
    <citation type="submission" date="2019-02" db="EMBL/GenBank/DDBJ databases">
        <authorList>
            <person name="Pothier F.J."/>
        </authorList>
    </citation>
    <scope>NUCLEOTIDE SEQUENCE</scope>
    <source>
        <strain evidence="9">CI-1B</strain>
    </source>
</reference>
<dbReference type="OrthoDB" id="9811557at2"/>
<accession>A0A508TG26</accession>
<feature type="active site" description="Proton donor/acceptor" evidence="4">
    <location>
        <position position="451"/>
    </location>
</feature>
<feature type="binding site" evidence="6">
    <location>
        <begin position="126"/>
        <end position="132"/>
    </location>
    <ligand>
        <name>FAD</name>
        <dbReference type="ChEBI" id="CHEBI:57692"/>
    </ligand>
</feature>
<keyword evidence="3 6" id="KW-0274">FAD</keyword>
<dbReference type="Proteomes" id="UP000328092">
    <property type="component" value="Unassembled WGS sequence"/>
</dbReference>
<keyword evidence="2" id="KW-0285">Flavoprotein</keyword>
<dbReference type="GO" id="GO:0008610">
    <property type="term" value="P:lipid biosynthetic process"/>
    <property type="evidence" value="ECO:0007669"/>
    <property type="project" value="InterPro"/>
</dbReference>
<evidence type="ECO:0000313" key="9">
    <source>
        <dbReference type="EMBL" id="VIO72677.1"/>
    </source>
</evidence>
<dbReference type="PROSITE" id="PS51387">
    <property type="entry name" value="FAD_PCMH"/>
    <property type="match status" value="1"/>
</dbReference>
<dbReference type="PANTHER" id="PTHR46568">
    <property type="entry name" value="ALKYLDIHYDROXYACETONEPHOSPHATE SYNTHASE, PEROXISOMAL"/>
    <property type="match status" value="1"/>
</dbReference>
<dbReference type="InterPro" id="IPR036318">
    <property type="entry name" value="FAD-bd_PCMH-like_sf"/>
</dbReference>
<evidence type="ECO:0000256" key="3">
    <source>
        <dbReference type="ARBA" id="ARBA00022827"/>
    </source>
</evidence>
<dbReference type="GO" id="GO:0071949">
    <property type="term" value="F:FAD binding"/>
    <property type="evidence" value="ECO:0007669"/>
    <property type="project" value="InterPro"/>
</dbReference>
<feature type="binding site" evidence="6">
    <location>
        <begin position="261"/>
        <end position="267"/>
    </location>
    <ligand>
        <name>FAD</name>
        <dbReference type="ChEBI" id="CHEBI:57692"/>
    </ligand>
</feature>
<evidence type="ECO:0000313" key="10">
    <source>
        <dbReference type="Proteomes" id="UP000328092"/>
    </source>
</evidence>
<dbReference type="AlphaFoldDB" id="A0A508TG26"/>
<dbReference type="Gene3D" id="3.30.70.3450">
    <property type="match status" value="1"/>
</dbReference>
<dbReference type="GO" id="GO:0016491">
    <property type="term" value="F:oxidoreductase activity"/>
    <property type="evidence" value="ECO:0007669"/>
    <property type="project" value="UniProtKB-KW"/>
</dbReference>
<sequence length="532" mass="57813">MTGARLKHYGWGREGEGMSAEERAFVLGRYHAKFGAGEFETVTVPGLEELSLREPRVVPPASLTPFCTTERYDRAAHTYGKSYPDYVRAMLGDYGCAPDVVAYPTNETEISAVMDWAGSVGASLTPFGGGSSVCGGVEPQADGIKHKAAVTLDLRNLCNVVEVDPVSRAALIEAGTYGPALENQLKPYGVTLRHFPQSFEYSTLGGWIATRSGGHFASLYTHIDDFVESLRVVTPVGVVETRRLPGSGAGPSPDRMFIGSEGILGVISRAWMRLQQRPKYRAGASVRFPTFFDAARAVRAVAQAGLYPSNCRILDPQEAFNTGASDGSSAIMVLAFESGDHPLDAWFKRALECCADHRGTPEPVEAGDAHLEGAAGIWRNAFIRMPYAREFLTPVAIINDTFETAITWDRFESFHDQVKTATERAILQATGVKGEVTCRFTHVYPDGPAPYFSFHARGRHGGLLAQWKAIKDAASDALIAAGGTITHHHAVGRDHRPWYDRQRPQLFAAALRAAKRELDPSGMLNPGVLIDS</sequence>
<evidence type="ECO:0000256" key="4">
    <source>
        <dbReference type="PIRSR" id="PIRSR625650-1"/>
    </source>
</evidence>
<evidence type="ECO:0000256" key="6">
    <source>
        <dbReference type="PIRSR" id="PIRSR625650-3"/>
    </source>
</evidence>
<keyword evidence="10" id="KW-1185">Reference proteome</keyword>
<dbReference type="GO" id="GO:0008609">
    <property type="term" value="F:alkylglycerone-phosphate synthase activity"/>
    <property type="evidence" value="ECO:0007669"/>
    <property type="project" value="InterPro"/>
</dbReference>
<dbReference type="SUPFAM" id="SSF55103">
    <property type="entry name" value="FAD-linked oxidases, C-terminal domain"/>
    <property type="match status" value="1"/>
</dbReference>
<dbReference type="EC" id="1.-.-.-" evidence="9"/>
<evidence type="ECO:0000256" key="2">
    <source>
        <dbReference type="ARBA" id="ARBA00022630"/>
    </source>
</evidence>
<dbReference type="EMBL" id="CAADFC020000016">
    <property type="protein sequence ID" value="VIO72677.1"/>
    <property type="molecule type" value="Genomic_DNA"/>
</dbReference>
<evidence type="ECO:0000256" key="1">
    <source>
        <dbReference type="ARBA" id="ARBA00008000"/>
    </source>
</evidence>
<comment type="caution">
    <text evidence="9">The sequence shown here is derived from an EMBL/GenBank/DDBJ whole genome shotgun (WGS) entry which is preliminary data.</text>
</comment>
<dbReference type="PANTHER" id="PTHR46568:SF1">
    <property type="entry name" value="ALKYLDIHYDROXYACETONEPHOSPHATE SYNTHASE, PEROXISOMAL"/>
    <property type="match status" value="1"/>
</dbReference>
<comment type="similarity">
    <text evidence="1">Belongs to the FAD-binding oxidoreductase/transferase type 4 family.</text>
</comment>
<feature type="domain" description="FAD-binding PCMH-type" evidence="8">
    <location>
        <begin position="94"/>
        <end position="277"/>
    </location>
</feature>
<dbReference type="Gene3D" id="3.30.465.10">
    <property type="match status" value="1"/>
</dbReference>
<dbReference type="Pfam" id="PF01565">
    <property type="entry name" value="FAD_binding_4"/>
    <property type="match status" value="1"/>
</dbReference>
<dbReference type="InterPro" id="IPR016169">
    <property type="entry name" value="FAD-bd_PCMH_sub2"/>
</dbReference>
<protein>
    <submittedName>
        <fullName evidence="9">FAD-linked oxidoreductase</fullName>
        <ecNumber evidence="9">1.-.-.-</ecNumber>
    </submittedName>
</protein>
<feature type="binding site" evidence="5">
    <location>
        <position position="389"/>
    </location>
    <ligand>
        <name>substrate</name>
    </ligand>
</feature>
<keyword evidence="9" id="KW-0560">Oxidoreductase</keyword>
<dbReference type="InterPro" id="IPR016164">
    <property type="entry name" value="FAD-linked_Oxase-like_C"/>
</dbReference>
<proteinExistence type="inferred from homology"/>
<dbReference type="InterPro" id="IPR004113">
    <property type="entry name" value="FAD-bd_oxidored_4_C"/>
</dbReference>
<dbReference type="Gene3D" id="3.30.300.330">
    <property type="match status" value="1"/>
</dbReference>
<dbReference type="InterPro" id="IPR016166">
    <property type="entry name" value="FAD-bd_PCMH"/>
</dbReference>
<evidence type="ECO:0000256" key="7">
    <source>
        <dbReference type="PIRSR" id="PIRSR625650-4"/>
    </source>
</evidence>
<dbReference type="InterPro" id="IPR025650">
    <property type="entry name" value="Alkyl-DHAP_Synthase"/>
</dbReference>
<dbReference type="Pfam" id="PF02913">
    <property type="entry name" value="FAD-oxidase_C"/>
    <property type="match status" value="1"/>
</dbReference>
<evidence type="ECO:0000259" key="8">
    <source>
        <dbReference type="PROSITE" id="PS51387"/>
    </source>
</evidence>
<feature type="site" description="Important for enzyme activity" evidence="7">
    <location>
        <position position="312"/>
    </location>
</feature>
<organism evidence="9 10">
    <name type="scientific">Bradyrhizobium ivorense</name>
    <dbReference type="NCBI Taxonomy" id="2511166"/>
    <lineage>
        <taxon>Bacteria</taxon>
        <taxon>Pseudomonadati</taxon>
        <taxon>Pseudomonadota</taxon>
        <taxon>Alphaproteobacteria</taxon>
        <taxon>Hyphomicrobiales</taxon>
        <taxon>Nitrobacteraceae</taxon>
        <taxon>Bradyrhizobium</taxon>
    </lineage>
</organism>
<dbReference type="InterPro" id="IPR006094">
    <property type="entry name" value="Oxid_FAD_bind_N"/>
</dbReference>
<name>A0A508TG26_9BRAD</name>
<evidence type="ECO:0000256" key="5">
    <source>
        <dbReference type="PIRSR" id="PIRSR625650-2"/>
    </source>
</evidence>
<comment type="cofactor">
    <cofactor evidence="6">
        <name>FAD</name>
        <dbReference type="ChEBI" id="CHEBI:57692"/>
    </cofactor>
</comment>
<dbReference type="SUPFAM" id="SSF56176">
    <property type="entry name" value="FAD-binding/transporter-associated domain-like"/>
    <property type="match status" value="1"/>
</dbReference>
<dbReference type="RefSeq" id="WP_139861517.1">
    <property type="nucleotide sequence ID" value="NZ_CAADFC020000016.1"/>
</dbReference>